<dbReference type="InterPro" id="IPR019797">
    <property type="entry name" value="Glutamate_5-kinase_CS"/>
</dbReference>
<evidence type="ECO:0000256" key="4">
    <source>
        <dbReference type="ARBA" id="ARBA00022679"/>
    </source>
</evidence>
<feature type="binding site" evidence="8">
    <location>
        <position position="146"/>
    </location>
    <ligand>
        <name>substrate</name>
    </ligand>
</feature>
<dbReference type="PROSITE" id="PS00902">
    <property type="entry name" value="GLUTAMATE_5_KINASE"/>
    <property type="match status" value="1"/>
</dbReference>
<keyword evidence="7 8" id="KW-0067">ATP-binding</keyword>
<keyword evidence="2 8" id="KW-0028">Amino-acid biosynthesis</keyword>
<feature type="binding site" evidence="8">
    <location>
        <position position="46"/>
    </location>
    <ligand>
        <name>substrate</name>
    </ligand>
</feature>
<keyword evidence="6 8" id="KW-0418">Kinase</keyword>
<feature type="domain" description="Aspartate/glutamate/uridylate kinase" evidence="9">
    <location>
        <begin position="1"/>
        <end position="232"/>
    </location>
</feature>
<dbReference type="HAMAP" id="MF_00456">
    <property type="entry name" value="ProB"/>
    <property type="match status" value="1"/>
</dbReference>
<dbReference type="Gene3D" id="3.40.1160.10">
    <property type="entry name" value="Acetylglutamate kinase-like"/>
    <property type="match status" value="1"/>
</dbReference>
<dbReference type="InterPro" id="IPR036393">
    <property type="entry name" value="AceGlu_kinase-like_sf"/>
</dbReference>
<comment type="subcellular location">
    <subcellularLocation>
        <location evidence="8">Cytoplasm</location>
    </subcellularLocation>
</comment>
<dbReference type="GO" id="GO:0005524">
    <property type="term" value="F:ATP binding"/>
    <property type="evidence" value="ECO:0007669"/>
    <property type="project" value="UniProtKB-KW"/>
</dbReference>
<dbReference type="EMBL" id="JAHLFH010000142">
    <property type="protein sequence ID" value="MBU3820069.1"/>
    <property type="molecule type" value="Genomic_DNA"/>
</dbReference>
<dbReference type="PRINTS" id="PR00474">
    <property type="entry name" value="GLU5KINASE"/>
</dbReference>
<evidence type="ECO:0000313" key="11">
    <source>
        <dbReference type="Proteomes" id="UP000824178"/>
    </source>
</evidence>
<dbReference type="GO" id="GO:0004349">
    <property type="term" value="F:glutamate 5-kinase activity"/>
    <property type="evidence" value="ECO:0007669"/>
    <property type="project" value="UniProtKB-UniRule"/>
</dbReference>
<dbReference type="CDD" id="cd04242">
    <property type="entry name" value="AAK_G5K_ProB"/>
    <property type="match status" value="1"/>
</dbReference>
<dbReference type="PIRSF" id="PIRSF000729">
    <property type="entry name" value="GK"/>
    <property type="match status" value="1"/>
</dbReference>
<comment type="similarity">
    <text evidence="8">Belongs to the glutamate 5-kinase family.</text>
</comment>
<evidence type="ECO:0000256" key="2">
    <source>
        <dbReference type="ARBA" id="ARBA00022605"/>
    </source>
</evidence>
<keyword evidence="5 8" id="KW-0547">Nucleotide-binding</keyword>
<evidence type="ECO:0000256" key="7">
    <source>
        <dbReference type="ARBA" id="ARBA00022840"/>
    </source>
</evidence>
<comment type="pathway">
    <text evidence="8">Amino-acid biosynthesis; L-proline biosynthesis; L-glutamate 5-semialdehyde from L-glutamate: step 1/2.</text>
</comment>
<dbReference type="InterPro" id="IPR001057">
    <property type="entry name" value="Glu/AcGlu_kinase"/>
</dbReference>
<name>A0A9E2KLL7_9FIRM</name>
<dbReference type="Proteomes" id="UP000824178">
    <property type="component" value="Unassembled WGS sequence"/>
</dbReference>
<reference evidence="10" key="1">
    <citation type="journal article" date="2021" name="PeerJ">
        <title>Extensive microbial diversity within the chicken gut microbiome revealed by metagenomics and culture.</title>
        <authorList>
            <person name="Gilroy R."/>
            <person name="Ravi A."/>
            <person name="Getino M."/>
            <person name="Pursley I."/>
            <person name="Horton D.L."/>
            <person name="Alikhan N.F."/>
            <person name="Baker D."/>
            <person name="Gharbi K."/>
            <person name="Hall N."/>
            <person name="Watson M."/>
            <person name="Adriaenssens E.M."/>
            <person name="Foster-Nyarko E."/>
            <person name="Jarju S."/>
            <person name="Secka A."/>
            <person name="Antonio M."/>
            <person name="Oren A."/>
            <person name="Chaudhuri R.R."/>
            <person name="La Ragione R."/>
            <person name="Hildebrand F."/>
            <person name="Pallen M.J."/>
        </authorList>
    </citation>
    <scope>NUCLEOTIDE SEQUENCE</scope>
    <source>
        <strain evidence="10">742</strain>
    </source>
</reference>
<protein>
    <recommendedName>
        <fullName evidence="8">Glutamate 5-kinase</fullName>
        <ecNumber evidence="8">2.7.2.11</ecNumber>
    </recommendedName>
    <alternativeName>
        <fullName evidence="8">Gamma-glutamyl kinase</fullName>
        <shortName evidence="8">GK</shortName>
    </alternativeName>
</protein>
<feature type="binding site" evidence="8">
    <location>
        <position position="133"/>
    </location>
    <ligand>
        <name>substrate</name>
    </ligand>
</feature>
<gene>
    <name evidence="8 10" type="primary">proB</name>
    <name evidence="10" type="ORF">H9864_06850</name>
</gene>
<keyword evidence="4 8" id="KW-0808">Transferase</keyword>
<feature type="binding site" evidence="8">
    <location>
        <begin position="208"/>
        <end position="214"/>
    </location>
    <ligand>
        <name>ATP</name>
        <dbReference type="ChEBI" id="CHEBI:30616"/>
    </ligand>
</feature>
<comment type="function">
    <text evidence="8">Catalyzes the transfer of a phosphate group to glutamate to form L-glutamate 5-phosphate.</text>
</comment>
<sequence length="262" mass="28011">MRIVVKVGTSTLTHATGRLNIRHTEGLVKVLSDLKNAGHEVILVSSGAIGMGVGKLSLPARPQDMPSKQACAAVGQCELMYTYDRLFTAYNHTVAQILLTAVDVEHTERRKNFEATLFRLLELGALPIINENDTISTAEIRSIGDNDTLAAIVSCCVRADLLVLLSDIDGLYTANPHTHPDAQLIPLVREITPEVMALAEGAGSALGTGGMQTKLRAARMVTADGVEMVIANGAKPEILYQIAAGDPVGTRFMARQAPDQTE</sequence>
<dbReference type="InterPro" id="IPR005715">
    <property type="entry name" value="Glu_5kinase/COase_Synthase"/>
</dbReference>
<evidence type="ECO:0000256" key="1">
    <source>
        <dbReference type="ARBA" id="ARBA00022490"/>
    </source>
</evidence>
<organism evidence="10 11">
    <name type="scientific">Candidatus Faecalibacterium intestinavium</name>
    <dbReference type="NCBI Taxonomy" id="2838580"/>
    <lineage>
        <taxon>Bacteria</taxon>
        <taxon>Bacillati</taxon>
        <taxon>Bacillota</taxon>
        <taxon>Clostridia</taxon>
        <taxon>Eubacteriales</taxon>
        <taxon>Oscillospiraceae</taxon>
        <taxon>Faecalibacterium</taxon>
    </lineage>
</organism>
<evidence type="ECO:0000313" key="10">
    <source>
        <dbReference type="EMBL" id="MBU3820069.1"/>
    </source>
</evidence>
<dbReference type="Pfam" id="PF00696">
    <property type="entry name" value="AA_kinase"/>
    <property type="match status" value="1"/>
</dbReference>
<evidence type="ECO:0000256" key="5">
    <source>
        <dbReference type="ARBA" id="ARBA00022741"/>
    </source>
</evidence>
<comment type="caution">
    <text evidence="10">The sequence shown here is derived from an EMBL/GenBank/DDBJ whole genome shotgun (WGS) entry which is preliminary data.</text>
</comment>
<keyword evidence="3 8" id="KW-0641">Proline biosynthesis</keyword>
<proteinExistence type="inferred from homology"/>
<accession>A0A9E2KLL7</accession>
<dbReference type="GO" id="GO:0005829">
    <property type="term" value="C:cytosol"/>
    <property type="evidence" value="ECO:0007669"/>
    <property type="project" value="TreeGrafter"/>
</dbReference>
<evidence type="ECO:0000256" key="3">
    <source>
        <dbReference type="ARBA" id="ARBA00022650"/>
    </source>
</evidence>
<evidence type="ECO:0000259" key="9">
    <source>
        <dbReference type="Pfam" id="PF00696"/>
    </source>
</evidence>
<dbReference type="AlphaFoldDB" id="A0A9E2KLL7"/>
<reference evidence="10" key="2">
    <citation type="submission" date="2021-04" db="EMBL/GenBank/DDBJ databases">
        <authorList>
            <person name="Gilroy R."/>
        </authorList>
    </citation>
    <scope>NUCLEOTIDE SEQUENCE</scope>
    <source>
        <strain evidence="10">742</strain>
    </source>
</reference>
<keyword evidence="1 8" id="KW-0963">Cytoplasm</keyword>
<dbReference type="NCBIfam" id="TIGR01027">
    <property type="entry name" value="proB"/>
    <property type="match status" value="1"/>
</dbReference>
<evidence type="ECO:0000256" key="8">
    <source>
        <dbReference type="HAMAP-Rule" id="MF_00456"/>
    </source>
</evidence>
<comment type="catalytic activity">
    <reaction evidence="8">
        <text>L-glutamate + ATP = L-glutamyl 5-phosphate + ADP</text>
        <dbReference type="Rhea" id="RHEA:14877"/>
        <dbReference type="ChEBI" id="CHEBI:29985"/>
        <dbReference type="ChEBI" id="CHEBI:30616"/>
        <dbReference type="ChEBI" id="CHEBI:58274"/>
        <dbReference type="ChEBI" id="CHEBI:456216"/>
        <dbReference type="EC" id="2.7.2.11"/>
    </reaction>
</comment>
<evidence type="ECO:0000256" key="6">
    <source>
        <dbReference type="ARBA" id="ARBA00022777"/>
    </source>
</evidence>
<dbReference type="EC" id="2.7.2.11" evidence="8"/>
<dbReference type="GO" id="GO:0055129">
    <property type="term" value="P:L-proline biosynthetic process"/>
    <property type="evidence" value="ECO:0007669"/>
    <property type="project" value="UniProtKB-UniRule"/>
</dbReference>
<dbReference type="InterPro" id="IPR041739">
    <property type="entry name" value="G5K_ProB"/>
</dbReference>
<dbReference type="PANTHER" id="PTHR43654:SF1">
    <property type="entry name" value="ISOPENTENYL PHOSPHATE KINASE"/>
    <property type="match status" value="1"/>
</dbReference>
<dbReference type="InterPro" id="IPR011529">
    <property type="entry name" value="Glu_5kinase"/>
</dbReference>
<dbReference type="PANTHER" id="PTHR43654">
    <property type="entry name" value="GLUTAMATE 5-KINASE"/>
    <property type="match status" value="1"/>
</dbReference>
<dbReference type="InterPro" id="IPR001048">
    <property type="entry name" value="Asp/Glu/Uridylate_kinase"/>
</dbReference>
<feature type="binding site" evidence="8">
    <location>
        <position position="6"/>
    </location>
    <ligand>
        <name>ATP</name>
        <dbReference type="ChEBI" id="CHEBI:30616"/>
    </ligand>
</feature>
<feature type="binding site" evidence="8">
    <location>
        <begin position="166"/>
        <end position="167"/>
    </location>
    <ligand>
        <name>ATP</name>
        <dbReference type="ChEBI" id="CHEBI:30616"/>
    </ligand>
</feature>
<dbReference type="FunFam" id="3.40.1160.10:FF:000018">
    <property type="entry name" value="Glutamate 5-kinase"/>
    <property type="match status" value="1"/>
</dbReference>
<dbReference type="SUPFAM" id="SSF53633">
    <property type="entry name" value="Carbamate kinase-like"/>
    <property type="match status" value="1"/>
</dbReference>